<evidence type="ECO:0000256" key="1">
    <source>
        <dbReference type="SAM" id="MobiDB-lite"/>
    </source>
</evidence>
<evidence type="ECO:0000313" key="2">
    <source>
        <dbReference type="EMBL" id="KAG7289889.1"/>
    </source>
</evidence>
<protein>
    <submittedName>
        <fullName evidence="2">Uncharacterized protein</fullName>
    </submittedName>
</protein>
<keyword evidence="3" id="KW-1185">Reference proteome</keyword>
<proteinExistence type="predicted"/>
<accession>A0AAD4EYK4</accession>
<feature type="compositionally biased region" description="Low complexity" evidence="1">
    <location>
        <begin position="308"/>
        <end position="322"/>
    </location>
</feature>
<feature type="region of interest" description="Disordered" evidence="1">
    <location>
        <begin position="308"/>
        <end position="345"/>
    </location>
</feature>
<reference evidence="2" key="1">
    <citation type="submission" date="2023-02" db="EMBL/GenBank/DDBJ databases">
        <authorList>
            <person name="Palmer J.M."/>
        </authorList>
    </citation>
    <scope>NUCLEOTIDE SEQUENCE</scope>
    <source>
        <strain evidence="2">FW57</strain>
    </source>
</reference>
<dbReference type="Proteomes" id="UP001197093">
    <property type="component" value="Unassembled WGS sequence"/>
</dbReference>
<dbReference type="EMBL" id="JAHCVI010000002">
    <property type="protein sequence ID" value="KAG7289889.1"/>
    <property type="molecule type" value="Genomic_DNA"/>
</dbReference>
<evidence type="ECO:0000313" key="3">
    <source>
        <dbReference type="Proteomes" id="UP001197093"/>
    </source>
</evidence>
<feature type="compositionally biased region" description="Gly residues" evidence="1">
    <location>
        <begin position="323"/>
        <end position="345"/>
    </location>
</feature>
<comment type="caution">
    <text evidence="2">The sequence shown here is derived from an EMBL/GenBank/DDBJ whole genome shotgun (WGS) entry which is preliminary data.</text>
</comment>
<name>A0AAD4EYK4_9PEZI</name>
<gene>
    <name evidence="2" type="ORF">NEMBOFW57_006266</name>
</gene>
<sequence>MKTTTMVTHYVDVSINKTVINTVEEIITECTTTTLNYTVSVTHTAIETIHVAVTDTELVTVTNTTTDSTTVTNTETDSTTITDTDTDLVTITNTATNLVTITNTDTDSVTITNTATTTETVPTTTYTTRTLFATTSAATVNLYFWPTNRPYTYPSTYVHPTLGYTFTSPSVYMLIPTAVGINTAGQRAGPSTTSWILPLDLSQVSTIAPAATGGNITRQLTLADLGTDCPQTADPTAIATMVDSRCDPVLAAPTPVREWAYPCNACGRFGLFDPPYAVPTLTGGLVEPTVTESSGVVVVTVVPPTATATATSTAVAQTTPASTGGGAGSSGAAAGSGAGAGSSGTVGTGTGVTSAAGSGAGATASVVGSGSVGASTSTAAPPVTAAGARAGVGESVAGMWWVLGLSIVSAMFWL</sequence>
<dbReference type="AlphaFoldDB" id="A0AAD4EYK4"/>
<organism evidence="2 3">
    <name type="scientific">Staphylotrichum longicolle</name>
    <dbReference type="NCBI Taxonomy" id="669026"/>
    <lineage>
        <taxon>Eukaryota</taxon>
        <taxon>Fungi</taxon>
        <taxon>Dikarya</taxon>
        <taxon>Ascomycota</taxon>
        <taxon>Pezizomycotina</taxon>
        <taxon>Sordariomycetes</taxon>
        <taxon>Sordariomycetidae</taxon>
        <taxon>Sordariales</taxon>
        <taxon>Chaetomiaceae</taxon>
        <taxon>Staphylotrichum</taxon>
    </lineage>
</organism>